<feature type="domain" description="MobA-like NTP transferase" evidence="2">
    <location>
        <begin position="13"/>
        <end position="159"/>
    </location>
</feature>
<dbReference type="EMBL" id="JAGSOH010000061">
    <property type="protein sequence ID" value="MBR7828622.1"/>
    <property type="molecule type" value="Genomic_DNA"/>
</dbReference>
<evidence type="ECO:0000259" key="2">
    <source>
        <dbReference type="Pfam" id="PF12804"/>
    </source>
</evidence>
<protein>
    <submittedName>
        <fullName evidence="3">NTP transferase domain-containing protein</fullName>
    </submittedName>
</protein>
<dbReference type="PANTHER" id="PTHR19136:SF81">
    <property type="entry name" value="MOLYBDENUM COFACTOR GUANYLYLTRANSFERASE"/>
    <property type="match status" value="1"/>
</dbReference>
<name>A0A941EDR8_9ACTN</name>
<keyword evidence="1 3" id="KW-0808">Transferase</keyword>
<dbReference type="RefSeq" id="WP_212519757.1">
    <property type="nucleotide sequence ID" value="NZ_JAGSOH010000061.1"/>
</dbReference>
<dbReference type="AlphaFoldDB" id="A0A941EDR8"/>
<dbReference type="InterPro" id="IPR025877">
    <property type="entry name" value="MobA-like_NTP_Trfase"/>
</dbReference>
<accession>A0A941EDR8</accession>
<evidence type="ECO:0000313" key="3">
    <source>
        <dbReference type="EMBL" id="MBR7828622.1"/>
    </source>
</evidence>
<organism evidence="3 4">
    <name type="scientific">Actinospica acidithermotolerans</name>
    <dbReference type="NCBI Taxonomy" id="2828514"/>
    <lineage>
        <taxon>Bacteria</taxon>
        <taxon>Bacillati</taxon>
        <taxon>Actinomycetota</taxon>
        <taxon>Actinomycetes</taxon>
        <taxon>Catenulisporales</taxon>
        <taxon>Actinospicaceae</taxon>
        <taxon>Actinospica</taxon>
    </lineage>
</organism>
<dbReference type="Gene3D" id="3.90.550.10">
    <property type="entry name" value="Spore Coat Polysaccharide Biosynthesis Protein SpsA, Chain A"/>
    <property type="match status" value="1"/>
</dbReference>
<proteinExistence type="predicted"/>
<sequence length="216" mass="22218">MAERGVGPGGFDAIVLAGGLARRLEGADKPALEIGGVSLLDRVVAACADAGEVVCVGPRRPTRRPVRWTREDPPGSGPVAALAAALDSTDRAPAAHVVVLAADLPFLTADVVHSLWTAAAGRDGAVLADRAGKDQWLAACYRRSSLTAALDRLAGERGGGAGASLKRLLAGFDLARVPDVAGGAFDCDTWEDVAHVRRLVDGGGGDHRPPRAESEH</sequence>
<evidence type="ECO:0000256" key="1">
    <source>
        <dbReference type="ARBA" id="ARBA00022679"/>
    </source>
</evidence>
<dbReference type="Proteomes" id="UP000676325">
    <property type="component" value="Unassembled WGS sequence"/>
</dbReference>
<dbReference type="Pfam" id="PF12804">
    <property type="entry name" value="NTP_transf_3"/>
    <property type="match status" value="1"/>
</dbReference>
<comment type="caution">
    <text evidence="3">The sequence shown here is derived from an EMBL/GenBank/DDBJ whole genome shotgun (WGS) entry which is preliminary data.</text>
</comment>
<keyword evidence="4" id="KW-1185">Reference proteome</keyword>
<dbReference type="GO" id="GO:0016779">
    <property type="term" value="F:nucleotidyltransferase activity"/>
    <property type="evidence" value="ECO:0007669"/>
    <property type="project" value="TreeGrafter"/>
</dbReference>
<evidence type="ECO:0000313" key="4">
    <source>
        <dbReference type="Proteomes" id="UP000676325"/>
    </source>
</evidence>
<dbReference type="SUPFAM" id="SSF53448">
    <property type="entry name" value="Nucleotide-diphospho-sugar transferases"/>
    <property type="match status" value="1"/>
</dbReference>
<dbReference type="PANTHER" id="PTHR19136">
    <property type="entry name" value="MOLYBDENUM COFACTOR GUANYLYLTRANSFERASE"/>
    <property type="match status" value="1"/>
</dbReference>
<gene>
    <name evidence="3" type="ORF">KDK95_20100</name>
</gene>
<reference evidence="3" key="1">
    <citation type="submission" date="2021-04" db="EMBL/GenBank/DDBJ databases">
        <title>Genome based classification of Actinospica acidithermotolerans sp. nov., an actinobacterium isolated from an Indonesian hot spring.</title>
        <authorList>
            <person name="Kusuma A.B."/>
            <person name="Putra K.E."/>
            <person name="Nafisah S."/>
            <person name="Loh J."/>
            <person name="Nouioui I."/>
            <person name="Goodfellow M."/>
        </authorList>
    </citation>
    <scope>NUCLEOTIDE SEQUENCE</scope>
    <source>
        <strain evidence="3">MGRD01-02</strain>
    </source>
</reference>
<dbReference type="InterPro" id="IPR029044">
    <property type="entry name" value="Nucleotide-diphossugar_trans"/>
</dbReference>